<keyword evidence="5" id="KW-1185">Reference proteome</keyword>
<evidence type="ECO:0000313" key="5">
    <source>
        <dbReference type="Proteomes" id="UP000029120"/>
    </source>
</evidence>
<dbReference type="InterPro" id="IPR001810">
    <property type="entry name" value="F-box_dom"/>
</dbReference>
<feature type="domain" description="F-box" evidence="2">
    <location>
        <begin position="18"/>
        <end position="57"/>
    </location>
</feature>
<gene>
    <name evidence="4" type="ordered locus">AALP_Aa2g259700</name>
</gene>
<dbReference type="Gene3D" id="2.120.10.80">
    <property type="entry name" value="Kelch-type beta propeller"/>
    <property type="match status" value="1"/>
</dbReference>
<proteinExistence type="predicted"/>
<dbReference type="EMBL" id="CM002870">
    <property type="protein sequence ID" value="KFK42459.1"/>
    <property type="molecule type" value="Genomic_DNA"/>
</dbReference>
<evidence type="ECO:0000259" key="3">
    <source>
        <dbReference type="Pfam" id="PF25210"/>
    </source>
</evidence>
<name>A0A087HK07_ARAAL</name>
<dbReference type="AlphaFoldDB" id="A0A087HK07"/>
<dbReference type="InterPro" id="IPR057499">
    <property type="entry name" value="Kelch_FKB95"/>
</dbReference>
<protein>
    <recommendedName>
        <fullName evidence="6">F-box domain-containing protein</fullName>
    </recommendedName>
</protein>
<evidence type="ECO:0008006" key="6">
    <source>
        <dbReference type="Google" id="ProtNLM"/>
    </source>
</evidence>
<dbReference type="Pfam" id="PF00646">
    <property type="entry name" value="F-box"/>
    <property type="match status" value="1"/>
</dbReference>
<evidence type="ECO:0000256" key="1">
    <source>
        <dbReference type="SAM" id="MobiDB-lite"/>
    </source>
</evidence>
<dbReference type="InterPro" id="IPR050354">
    <property type="entry name" value="F-box/kelch-repeat_ARATH"/>
</dbReference>
<dbReference type="OMA" id="LCQKPKK"/>
<dbReference type="Pfam" id="PF25210">
    <property type="entry name" value="Kelch_FKB95"/>
    <property type="match status" value="1"/>
</dbReference>
<dbReference type="PANTHER" id="PTHR24414">
    <property type="entry name" value="F-BOX/KELCH-REPEAT PROTEIN SKIP4"/>
    <property type="match status" value="1"/>
</dbReference>
<feature type="region of interest" description="Disordered" evidence="1">
    <location>
        <begin position="1"/>
        <end position="21"/>
    </location>
</feature>
<reference evidence="5" key="1">
    <citation type="journal article" date="2015" name="Nat. Plants">
        <title>Genome expansion of Arabis alpina linked with retrotransposition and reduced symmetric DNA methylation.</title>
        <authorList>
            <person name="Willing E.M."/>
            <person name="Rawat V."/>
            <person name="Mandakova T."/>
            <person name="Maumus F."/>
            <person name="James G.V."/>
            <person name="Nordstroem K.J."/>
            <person name="Becker C."/>
            <person name="Warthmann N."/>
            <person name="Chica C."/>
            <person name="Szarzynska B."/>
            <person name="Zytnicki M."/>
            <person name="Albani M.C."/>
            <person name="Kiefer C."/>
            <person name="Bergonzi S."/>
            <person name="Castaings L."/>
            <person name="Mateos J.L."/>
            <person name="Berns M.C."/>
            <person name="Bujdoso N."/>
            <person name="Piofczyk T."/>
            <person name="de Lorenzo L."/>
            <person name="Barrero-Sicilia C."/>
            <person name="Mateos I."/>
            <person name="Piednoel M."/>
            <person name="Hagmann J."/>
            <person name="Chen-Min-Tao R."/>
            <person name="Iglesias-Fernandez R."/>
            <person name="Schuster S.C."/>
            <person name="Alonso-Blanco C."/>
            <person name="Roudier F."/>
            <person name="Carbonero P."/>
            <person name="Paz-Ares J."/>
            <person name="Davis S.J."/>
            <person name="Pecinka A."/>
            <person name="Quesneville H."/>
            <person name="Colot V."/>
            <person name="Lysak M.A."/>
            <person name="Weigel D."/>
            <person name="Coupland G."/>
            <person name="Schneeberger K."/>
        </authorList>
    </citation>
    <scope>NUCLEOTIDE SEQUENCE [LARGE SCALE GENOMIC DNA]</scope>
    <source>
        <strain evidence="5">cv. Pajares</strain>
    </source>
</reference>
<dbReference type="eggNOG" id="KOG1072">
    <property type="taxonomic scope" value="Eukaryota"/>
</dbReference>
<dbReference type="InterPro" id="IPR006652">
    <property type="entry name" value="Kelch_1"/>
</dbReference>
<evidence type="ECO:0000313" key="4">
    <source>
        <dbReference type="EMBL" id="KFK42459.1"/>
    </source>
</evidence>
<organism evidence="4 5">
    <name type="scientific">Arabis alpina</name>
    <name type="common">Alpine rock-cress</name>
    <dbReference type="NCBI Taxonomy" id="50452"/>
    <lineage>
        <taxon>Eukaryota</taxon>
        <taxon>Viridiplantae</taxon>
        <taxon>Streptophyta</taxon>
        <taxon>Embryophyta</taxon>
        <taxon>Tracheophyta</taxon>
        <taxon>Spermatophyta</taxon>
        <taxon>Magnoliopsida</taxon>
        <taxon>eudicotyledons</taxon>
        <taxon>Gunneridae</taxon>
        <taxon>Pentapetalae</taxon>
        <taxon>rosids</taxon>
        <taxon>malvids</taxon>
        <taxon>Brassicales</taxon>
        <taxon>Brassicaceae</taxon>
        <taxon>Arabideae</taxon>
        <taxon>Arabis</taxon>
    </lineage>
</organism>
<dbReference type="PANTHER" id="PTHR24414:SF184">
    <property type="entry name" value="GALACTOSE OXIDASE_KELCH REPEAT SUPERFAMILY PROTEIN"/>
    <property type="match status" value="1"/>
</dbReference>
<dbReference type="SMART" id="SM00612">
    <property type="entry name" value="Kelch"/>
    <property type="match status" value="2"/>
</dbReference>
<dbReference type="Proteomes" id="UP000029120">
    <property type="component" value="Chromosome 2"/>
</dbReference>
<dbReference type="CDD" id="cd22152">
    <property type="entry name" value="F-box_AtAFR-like"/>
    <property type="match status" value="1"/>
</dbReference>
<dbReference type="SUPFAM" id="SSF117281">
    <property type="entry name" value="Kelch motif"/>
    <property type="match status" value="1"/>
</dbReference>
<accession>A0A087HK07</accession>
<dbReference type="OrthoDB" id="432528at2759"/>
<feature type="domain" description="FKB95-like N-terminal Kelch" evidence="3">
    <location>
        <begin position="83"/>
        <end position="344"/>
    </location>
</feature>
<dbReference type="Gramene" id="KFK42459">
    <property type="protein sequence ID" value="KFK42459"/>
    <property type="gene ID" value="AALP_AA2G259700"/>
</dbReference>
<sequence length="360" mass="40388">MSSSTEQSPEPTPNPKPSLPDDLLVSGIARVSRLYYPTLSIVSKSFRSLIASPELYKVRSSLGHTESCVYMCLRFEPDLTPCWYTLSRKPKPCGYVLAAIKAPRSPCAHLLAGLVSTGSDIYNIGHKFSNKGTSRVSILDCRSHTWREAPSMTVKRSNPAVNVVDGKIYVAGGCRDDTKWMEVFDPKTQAWEVVSRPGGGGENWGIHVSKSAAFDKKVYMFGNRNDSLAYKPKEGTLENVGWNVELNWRWHSNCVIENVLYSFHQGKFLWYDSKVMVWRRVNGVEYSTKSFRVCMADYGGKMAVFSAMPPDGNRMKAIWCAVIALERRTKKNIWGKVEWHDAVLTVSDSCILEYALSATV</sequence>
<evidence type="ECO:0000259" key="2">
    <source>
        <dbReference type="Pfam" id="PF00646"/>
    </source>
</evidence>
<dbReference type="InterPro" id="IPR015915">
    <property type="entry name" value="Kelch-typ_b-propeller"/>
</dbReference>